<keyword evidence="1" id="KW-0472">Membrane</keyword>
<dbReference type="AlphaFoldDB" id="A0A0E9X4A2"/>
<organism evidence="2">
    <name type="scientific">Anguilla anguilla</name>
    <name type="common">European freshwater eel</name>
    <name type="synonym">Muraena anguilla</name>
    <dbReference type="NCBI Taxonomy" id="7936"/>
    <lineage>
        <taxon>Eukaryota</taxon>
        <taxon>Metazoa</taxon>
        <taxon>Chordata</taxon>
        <taxon>Craniata</taxon>
        <taxon>Vertebrata</taxon>
        <taxon>Euteleostomi</taxon>
        <taxon>Actinopterygii</taxon>
        <taxon>Neopterygii</taxon>
        <taxon>Teleostei</taxon>
        <taxon>Anguilliformes</taxon>
        <taxon>Anguillidae</taxon>
        <taxon>Anguilla</taxon>
    </lineage>
</organism>
<reference evidence="2" key="1">
    <citation type="submission" date="2014-11" db="EMBL/GenBank/DDBJ databases">
        <authorList>
            <person name="Amaro Gonzalez C."/>
        </authorList>
    </citation>
    <scope>NUCLEOTIDE SEQUENCE</scope>
</reference>
<protein>
    <submittedName>
        <fullName evidence="2">Uncharacterized protein</fullName>
    </submittedName>
</protein>
<sequence length="53" mass="6302">MSEEYLHTFHFHFTLLFLCGLEGNFINTFFMYQMVVTLALKWSLGLYKGFESV</sequence>
<keyword evidence="1" id="KW-0812">Transmembrane</keyword>
<dbReference type="EMBL" id="GBXM01011306">
    <property type="protein sequence ID" value="JAH97271.1"/>
    <property type="molecule type" value="Transcribed_RNA"/>
</dbReference>
<name>A0A0E9X4A2_ANGAN</name>
<evidence type="ECO:0000313" key="2">
    <source>
        <dbReference type="EMBL" id="JAH97271.1"/>
    </source>
</evidence>
<reference evidence="2" key="2">
    <citation type="journal article" date="2015" name="Fish Shellfish Immunol.">
        <title>Early steps in the European eel (Anguilla anguilla)-Vibrio vulnificus interaction in the gills: Role of the RtxA13 toxin.</title>
        <authorList>
            <person name="Callol A."/>
            <person name="Pajuelo D."/>
            <person name="Ebbesson L."/>
            <person name="Teles M."/>
            <person name="MacKenzie S."/>
            <person name="Amaro C."/>
        </authorList>
    </citation>
    <scope>NUCLEOTIDE SEQUENCE</scope>
</reference>
<keyword evidence="1" id="KW-1133">Transmembrane helix</keyword>
<proteinExistence type="predicted"/>
<evidence type="ECO:0000256" key="1">
    <source>
        <dbReference type="SAM" id="Phobius"/>
    </source>
</evidence>
<accession>A0A0E9X4A2</accession>
<feature type="transmembrane region" description="Helical" evidence="1">
    <location>
        <begin position="12"/>
        <end position="32"/>
    </location>
</feature>